<evidence type="ECO:0000313" key="3">
    <source>
        <dbReference type="Proteomes" id="UP000633509"/>
    </source>
</evidence>
<name>A0ABR9MLU9_9ACTN</name>
<keyword evidence="1" id="KW-0732">Signal</keyword>
<organism evidence="2 3">
    <name type="scientific">Nonomuraea angiospora</name>
    <dbReference type="NCBI Taxonomy" id="46172"/>
    <lineage>
        <taxon>Bacteria</taxon>
        <taxon>Bacillati</taxon>
        <taxon>Actinomycetota</taxon>
        <taxon>Actinomycetes</taxon>
        <taxon>Streptosporangiales</taxon>
        <taxon>Streptosporangiaceae</taxon>
        <taxon>Nonomuraea</taxon>
    </lineage>
</organism>
<dbReference type="Proteomes" id="UP000633509">
    <property type="component" value="Unassembled WGS sequence"/>
</dbReference>
<evidence type="ECO:0000256" key="1">
    <source>
        <dbReference type="SAM" id="SignalP"/>
    </source>
</evidence>
<comment type="caution">
    <text evidence="2">The sequence shown here is derived from an EMBL/GenBank/DDBJ whole genome shotgun (WGS) entry which is preliminary data.</text>
</comment>
<accession>A0ABR9MLU9</accession>
<reference evidence="2 3" key="1">
    <citation type="submission" date="2020-10" db="EMBL/GenBank/DDBJ databases">
        <title>Sequencing the genomes of 1000 actinobacteria strains.</title>
        <authorList>
            <person name="Klenk H.-P."/>
        </authorList>
    </citation>
    <scope>NUCLEOTIDE SEQUENCE [LARGE SCALE GENOMIC DNA]</scope>
    <source>
        <strain evidence="2 3">DSM 43173</strain>
    </source>
</reference>
<keyword evidence="3" id="KW-1185">Reference proteome</keyword>
<evidence type="ECO:0000313" key="2">
    <source>
        <dbReference type="EMBL" id="MBE1593458.1"/>
    </source>
</evidence>
<protein>
    <submittedName>
        <fullName evidence="2">Uncharacterized protein</fullName>
    </submittedName>
</protein>
<gene>
    <name evidence="2" type="ORF">H4W80_011716</name>
</gene>
<proteinExistence type="predicted"/>
<feature type="signal peptide" evidence="1">
    <location>
        <begin position="1"/>
        <end position="33"/>
    </location>
</feature>
<sequence>MLSDILRRRTTRLLTVVLTLLAAVALPVAPAHSATAQVPIFLEVRGDNSQKLAGIYGWIEFNDGTTYTYQFYLCRESSYSAAGGYVLINDRATLRASYSLNWGDTPIAECKYPAQLYGTTDAAGGTVRNVTVEVEGVNFNGQNQATWKRRSSTYDNPFN</sequence>
<dbReference type="EMBL" id="JADBEK010000001">
    <property type="protein sequence ID" value="MBE1593458.1"/>
    <property type="molecule type" value="Genomic_DNA"/>
</dbReference>
<feature type="chain" id="PRO_5045209032" evidence="1">
    <location>
        <begin position="34"/>
        <end position="159"/>
    </location>
</feature>
<dbReference type="RefSeq" id="WP_192792807.1">
    <property type="nucleotide sequence ID" value="NZ_JADBEK010000001.1"/>
</dbReference>